<accession>A0AA35Y1Q1</accession>
<reference evidence="2" key="1">
    <citation type="submission" date="2023-04" db="EMBL/GenBank/DDBJ databases">
        <authorList>
            <person name="Vijverberg K."/>
            <person name="Xiong W."/>
            <person name="Schranz E."/>
        </authorList>
    </citation>
    <scope>NUCLEOTIDE SEQUENCE</scope>
</reference>
<feature type="coiled-coil region" evidence="1">
    <location>
        <begin position="87"/>
        <end position="121"/>
    </location>
</feature>
<dbReference type="AlphaFoldDB" id="A0AA35Y1Q1"/>
<name>A0AA35Y1Q1_LACSI</name>
<sequence length="134" mass="15550">MDALVKTTKKVMVLDTKLQQSEKRVHDLLSEKAAVRTCVTDVTNLLSDIIETRDLMISITVRKHLAERADINDNEDEEPDETELKRWKAHDAEINETQRIIKEAEEKEKAEREAHATLKSRMLLFPKWTLKNLA</sequence>
<organism evidence="2 3">
    <name type="scientific">Lactuca saligna</name>
    <name type="common">Willowleaf lettuce</name>
    <dbReference type="NCBI Taxonomy" id="75948"/>
    <lineage>
        <taxon>Eukaryota</taxon>
        <taxon>Viridiplantae</taxon>
        <taxon>Streptophyta</taxon>
        <taxon>Embryophyta</taxon>
        <taxon>Tracheophyta</taxon>
        <taxon>Spermatophyta</taxon>
        <taxon>Magnoliopsida</taxon>
        <taxon>eudicotyledons</taxon>
        <taxon>Gunneridae</taxon>
        <taxon>Pentapetalae</taxon>
        <taxon>asterids</taxon>
        <taxon>campanulids</taxon>
        <taxon>Asterales</taxon>
        <taxon>Asteraceae</taxon>
        <taxon>Cichorioideae</taxon>
        <taxon>Cichorieae</taxon>
        <taxon>Lactucinae</taxon>
        <taxon>Lactuca</taxon>
    </lineage>
</organism>
<keyword evidence="3" id="KW-1185">Reference proteome</keyword>
<evidence type="ECO:0000313" key="2">
    <source>
        <dbReference type="EMBL" id="CAI9263639.1"/>
    </source>
</evidence>
<keyword evidence="1" id="KW-0175">Coiled coil</keyword>
<dbReference type="EMBL" id="OX465086">
    <property type="protein sequence ID" value="CAI9263639.1"/>
    <property type="molecule type" value="Genomic_DNA"/>
</dbReference>
<dbReference type="Proteomes" id="UP001177003">
    <property type="component" value="Chromosome 0"/>
</dbReference>
<evidence type="ECO:0000256" key="1">
    <source>
        <dbReference type="SAM" id="Coils"/>
    </source>
</evidence>
<gene>
    <name evidence="2" type="ORF">LSALG_LOCUS4319</name>
</gene>
<evidence type="ECO:0000313" key="3">
    <source>
        <dbReference type="Proteomes" id="UP001177003"/>
    </source>
</evidence>
<proteinExistence type="predicted"/>
<protein>
    <submittedName>
        <fullName evidence="2">Uncharacterized protein</fullName>
    </submittedName>
</protein>